<accession>A0A2P2IS56</accession>
<dbReference type="PROSITE" id="PS51257">
    <property type="entry name" value="PROKAR_LIPOPROTEIN"/>
    <property type="match status" value="1"/>
</dbReference>
<dbReference type="EMBL" id="GGEC01003579">
    <property type="protein sequence ID" value="MBW84062.1"/>
    <property type="molecule type" value="Transcribed_RNA"/>
</dbReference>
<dbReference type="AlphaFoldDB" id="A0A2P2IS56"/>
<protein>
    <submittedName>
        <fullName evidence="1">Uncharacterized protein</fullName>
    </submittedName>
</protein>
<sequence>MGTERSNIAEEYHQLQFKRIQPLCATSTGCSDNCFKTTVFIASISGNNSDEHRFSCSPSLYMQKLQSVYGILHDSRKH</sequence>
<organism evidence="1">
    <name type="scientific">Rhizophora mucronata</name>
    <name type="common">Asiatic mangrove</name>
    <dbReference type="NCBI Taxonomy" id="61149"/>
    <lineage>
        <taxon>Eukaryota</taxon>
        <taxon>Viridiplantae</taxon>
        <taxon>Streptophyta</taxon>
        <taxon>Embryophyta</taxon>
        <taxon>Tracheophyta</taxon>
        <taxon>Spermatophyta</taxon>
        <taxon>Magnoliopsida</taxon>
        <taxon>eudicotyledons</taxon>
        <taxon>Gunneridae</taxon>
        <taxon>Pentapetalae</taxon>
        <taxon>rosids</taxon>
        <taxon>fabids</taxon>
        <taxon>Malpighiales</taxon>
        <taxon>Rhizophoraceae</taxon>
        <taxon>Rhizophora</taxon>
    </lineage>
</organism>
<name>A0A2P2IS56_RHIMU</name>
<evidence type="ECO:0000313" key="1">
    <source>
        <dbReference type="EMBL" id="MBW84062.1"/>
    </source>
</evidence>
<proteinExistence type="predicted"/>
<reference evidence="1" key="1">
    <citation type="submission" date="2018-02" db="EMBL/GenBank/DDBJ databases">
        <title>Rhizophora mucronata_Transcriptome.</title>
        <authorList>
            <person name="Meera S.P."/>
            <person name="Sreeshan A."/>
            <person name="Augustine A."/>
        </authorList>
    </citation>
    <scope>NUCLEOTIDE SEQUENCE</scope>
    <source>
        <tissue evidence="1">Leaf</tissue>
    </source>
</reference>